<dbReference type="InterPro" id="IPR015813">
    <property type="entry name" value="Pyrv/PenolPyrv_kinase-like_dom"/>
</dbReference>
<protein>
    <recommendedName>
        <fullName evidence="4">Carboxyvinyl-carboxyphosphonate phosphorylmutase</fullName>
    </recommendedName>
</protein>
<evidence type="ECO:0000313" key="2">
    <source>
        <dbReference type="EMBL" id="KAK4536728.1"/>
    </source>
</evidence>
<dbReference type="Pfam" id="PF13714">
    <property type="entry name" value="PEP_mutase"/>
    <property type="match status" value="1"/>
</dbReference>
<feature type="region of interest" description="Disordered" evidence="1">
    <location>
        <begin position="39"/>
        <end position="58"/>
    </location>
</feature>
<dbReference type="PANTHER" id="PTHR42905">
    <property type="entry name" value="PHOSPHOENOLPYRUVATE CARBOXYLASE"/>
    <property type="match status" value="1"/>
</dbReference>
<dbReference type="InterPro" id="IPR040442">
    <property type="entry name" value="Pyrv_kinase-like_dom_sf"/>
</dbReference>
<proteinExistence type="predicted"/>
<sequence>MGFILQTRWTRREPAHRRALDAASDRRPGVSTRACWRASATADRATSSPPAAAPRNQQQQAVAHLRQLLARPQLLQMPCCFDALSARMIHRAGYPLTFMSGFGVAATLGLPDTGLVSYAEVQQRAREITEAIPPTLPVIGDGDTGYGNAMNVKRTVRGFARAGLAGVLIEDQLNPKRCGHTRGKSVVDRDEALRRWAAAVDARATADDIVVVARTDAVATHGLDEALWRMQQARRLGADVLFVEAPRTVDDLQRIADALGDMPLLANMIENGMTPVLAPEQLQQLGYRIAAYPLTLLSASLRAMRDALQVLRTGRPEEVSSLLLDFAETRDIVGFTEYDADSERYRQMQAGE</sequence>
<organism evidence="2 3">
    <name type="scientific">Cyanidium caldarium</name>
    <name type="common">Red alga</name>
    <dbReference type="NCBI Taxonomy" id="2771"/>
    <lineage>
        <taxon>Eukaryota</taxon>
        <taxon>Rhodophyta</taxon>
        <taxon>Bangiophyceae</taxon>
        <taxon>Cyanidiales</taxon>
        <taxon>Cyanidiaceae</taxon>
        <taxon>Cyanidium</taxon>
    </lineage>
</organism>
<reference evidence="2 3" key="1">
    <citation type="submission" date="2022-07" db="EMBL/GenBank/DDBJ databases">
        <title>Genome-wide signatures of adaptation to extreme environments.</title>
        <authorList>
            <person name="Cho C.H."/>
            <person name="Yoon H.S."/>
        </authorList>
    </citation>
    <scope>NUCLEOTIDE SEQUENCE [LARGE SCALE GENOMIC DNA]</scope>
    <source>
        <strain evidence="2 3">DBV 063 E5</strain>
    </source>
</reference>
<dbReference type="Proteomes" id="UP001301350">
    <property type="component" value="Unassembled WGS sequence"/>
</dbReference>
<evidence type="ECO:0000313" key="3">
    <source>
        <dbReference type="Proteomes" id="UP001301350"/>
    </source>
</evidence>
<keyword evidence="3" id="KW-1185">Reference proteome</keyword>
<dbReference type="EMBL" id="JANCYW010000009">
    <property type="protein sequence ID" value="KAK4536728.1"/>
    <property type="molecule type" value="Genomic_DNA"/>
</dbReference>
<dbReference type="GO" id="GO:0003824">
    <property type="term" value="F:catalytic activity"/>
    <property type="evidence" value="ECO:0007669"/>
    <property type="project" value="InterPro"/>
</dbReference>
<dbReference type="InterPro" id="IPR039556">
    <property type="entry name" value="ICL/PEPM"/>
</dbReference>
<evidence type="ECO:0008006" key="4">
    <source>
        <dbReference type="Google" id="ProtNLM"/>
    </source>
</evidence>
<name>A0AAV9IWQ5_CYACA</name>
<gene>
    <name evidence="2" type="ORF">CDCA_CDCA09G2753</name>
</gene>
<dbReference type="SUPFAM" id="SSF51621">
    <property type="entry name" value="Phosphoenolpyruvate/pyruvate domain"/>
    <property type="match status" value="1"/>
</dbReference>
<dbReference type="Gene3D" id="3.20.20.60">
    <property type="entry name" value="Phosphoenolpyruvate-binding domains"/>
    <property type="match status" value="1"/>
</dbReference>
<accession>A0AAV9IWQ5</accession>
<evidence type="ECO:0000256" key="1">
    <source>
        <dbReference type="SAM" id="MobiDB-lite"/>
    </source>
</evidence>
<dbReference type="PANTHER" id="PTHR42905:SF2">
    <property type="entry name" value="PHOSPHOENOLPYRUVATE CARBOXYLASE FAMILY PROTEIN"/>
    <property type="match status" value="1"/>
</dbReference>
<dbReference type="AlphaFoldDB" id="A0AAV9IWQ5"/>
<dbReference type="CDD" id="cd00377">
    <property type="entry name" value="ICL_PEPM"/>
    <property type="match status" value="1"/>
</dbReference>
<comment type="caution">
    <text evidence="2">The sequence shown here is derived from an EMBL/GenBank/DDBJ whole genome shotgun (WGS) entry which is preliminary data.</text>
</comment>